<dbReference type="EMBL" id="JAAITA010000015">
    <property type="protein sequence ID" value="NSJ86700.1"/>
    <property type="molecule type" value="Genomic_DNA"/>
</dbReference>
<proteinExistence type="predicted"/>
<dbReference type="Gene3D" id="3.40.50.720">
    <property type="entry name" value="NAD(P)-binding Rossmann-like Domain"/>
    <property type="match status" value="1"/>
</dbReference>
<dbReference type="RefSeq" id="WP_173749705.1">
    <property type="nucleotide sequence ID" value="NZ_JAAITA010000015.1"/>
</dbReference>
<evidence type="ECO:0000259" key="2">
    <source>
        <dbReference type="Pfam" id="PF13478"/>
    </source>
</evidence>
<dbReference type="Pfam" id="PF02625">
    <property type="entry name" value="XdhC_CoxI"/>
    <property type="match status" value="1"/>
</dbReference>
<dbReference type="InterPro" id="IPR027051">
    <property type="entry name" value="XdhC_Rossmann_dom"/>
</dbReference>
<protein>
    <submittedName>
        <fullName evidence="3">XdhC family protein</fullName>
    </submittedName>
</protein>
<sequence length="339" mass="37816">MKNLKELFEIAKASMEQQKDFVFVTVIASSGSTPRGAGSRMLVLPDGTSFGTIGGGSVEHTSVLEAQKALTEKKSSCRAYRLRENQAADLGMICGGDVSLYFQYISWENQDFYQLCSRLLADWNKNENSWLLLDITEETAWQSGYYQENSGLWGLSLSNPAPLLKPNAAQAVLDGRRYYSEPLVRKGMVYIFGGGHVAQELVPLLTHLEFSCTVFDDREHFSSPRLFPAAAKCITGDFTRLSDYFEITPEDYVCIMTRGHQYDYLVQQQVLKTPAKYIGVMGSKRKKAIIREKLLHDGFTPEELARITTPIGLNIQAETPSEIAVSIAGELIQIRAKNG</sequence>
<dbReference type="PANTHER" id="PTHR30388">
    <property type="entry name" value="ALDEHYDE OXIDOREDUCTASE MOLYBDENUM COFACTOR ASSEMBLY PROTEIN"/>
    <property type="match status" value="1"/>
</dbReference>
<evidence type="ECO:0000259" key="1">
    <source>
        <dbReference type="Pfam" id="PF02625"/>
    </source>
</evidence>
<organism evidence="3 4">
    <name type="scientific">Blautia hansenii</name>
    <name type="common">Ruminococcus hansenii</name>
    <dbReference type="NCBI Taxonomy" id="1322"/>
    <lineage>
        <taxon>Bacteria</taxon>
        <taxon>Bacillati</taxon>
        <taxon>Bacillota</taxon>
        <taxon>Clostridia</taxon>
        <taxon>Lachnospirales</taxon>
        <taxon>Lachnospiraceae</taxon>
        <taxon>Blautia</taxon>
    </lineage>
</organism>
<dbReference type="InterPro" id="IPR003777">
    <property type="entry name" value="XdhC_CoxI"/>
</dbReference>
<reference evidence="3 4" key="1">
    <citation type="journal article" date="2020" name="Cell Host Microbe">
        <title>Functional and Genomic Variation between Human-Derived Isolates of Lachnospiraceae Reveals Inter- and Intra-Species Diversity.</title>
        <authorList>
            <person name="Sorbara M.T."/>
            <person name="Littmann E.R."/>
            <person name="Fontana E."/>
            <person name="Moody T.U."/>
            <person name="Kohout C.E."/>
            <person name="Gjonbalaj M."/>
            <person name="Eaton V."/>
            <person name="Seok R."/>
            <person name="Leiner I.M."/>
            <person name="Pamer E.G."/>
        </authorList>
    </citation>
    <scope>NUCLEOTIDE SEQUENCE [LARGE SCALE GENOMIC DNA]</scope>
    <source>
        <strain evidence="3 4">MSK.15.26</strain>
    </source>
</reference>
<dbReference type="PANTHER" id="PTHR30388:SF6">
    <property type="entry name" value="XANTHINE DEHYDROGENASE SUBUNIT A-RELATED"/>
    <property type="match status" value="1"/>
</dbReference>
<feature type="domain" description="XdhC Rossmann" evidence="2">
    <location>
        <begin position="189"/>
        <end position="331"/>
    </location>
</feature>
<evidence type="ECO:0000313" key="3">
    <source>
        <dbReference type="EMBL" id="NSJ86700.1"/>
    </source>
</evidence>
<comment type="caution">
    <text evidence="3">The sequence shown here is derived from an EMBL/GenBank/DDBJ whole genome shotgun (WGS) entry which is preliminary data.</text>
</comment>
<keyword evidence="4" id="KW-1185">Reference proteome</keyword>
<evidence type="ECO:0000313" key="4">
    <source>
        <dbReference type="Proteomes" id="UP000822142"/>
    </source>
</evidence>
<gene>
    <name evidence="3" type="ORF">G5A70_11070</name>
</gene>
<dbReference type="Pfam" id="PF13478">
    <property type="entry name" value="XdhC_C"/>
    <property type="match status" value="1"/>
</dbReference>
<name>A0ABX2I8N3_BLAHA</name>
<accession>A0ABX2I8N3</accession>
<feature type="domain" description="XdhC- CoxI" evidence="1">
    <location>
        <begin position="16"/>
        <end position="79"/>
    </location>
</feature>
<dbReference type="Proteomes" id="UP000822142">
    <property type="component" value="Unassembled WGS sequence"/>
</dbReference>
<dbReference type="InterPro" id="IPR052698">
    <property type="entry name" value="MoCofactor_Util/Proc"/>
</dbReference>